<dbReference type="PANTHER" id="PTHR10953:SF29">
    <property type="entry name" value="NEDD8-ACTIVATING ENZYME E1 REGULATORY SUBUNIT"/>
    <property type="match status" value="1"/>
</dbReference>
<dbReference type="AlphaFoldDB" id="A0A078ASF4"/>
<dbReference type="OMA" id="KLITHQY"/>
<sequence>MATDDKYDRQVRLWGRHGQKLLSTSKVLLLGANASGTETLKNLVLPGVGSITIVDGGLVSERDCGTNFFVTEDTIGQSKAHVMTQNLLELNPDVSGDHIQHDVDNFVSTQADLIKNYNLVIATEVNLLSKIAQQCGVSLIIIRQYGLIGYIRNYKKESTVVESKPSDVIVDDLRISNPFHELKEYALSINYDDCDDMIHSHIPYNVILIKTLEDWKSTHEGKLPCNQQEKDEFRSILKGKSRDFSKELNFNEAMDKVFKCFQKPSVRDSVQDIFDDPKIDDVSEKSNYWLLCRALKRFHETHGDLPLTGSLPDMTSTTDFYLTLQRIHLQKAAEDQQQFEEILLQVCNEAQVQPSQIQPEDIKQFCLNCQILEVTKFDSPEQELTAPDFDDLLNELFDDESAAPWYVVIRAVENFRAKNQRHPGQSEDQFEPDFLSLRQEVDSILSKISPDGSAKIDDKYIREIIRFSDSQLHVISAFLGGIASQEAIKLLISQYTPFNHTLIYDGIQQKCQVIKV</sequence>
<dbReference type="OrthoDB" id="1708823at2759"/>
<dbReference type="GO" id="GO:0005737">
    <property type="term" value="C:cytoplasm"/>
    <property type="evidence" value="ECO:0007669"/>
    <property type="project" value="TreeGrafter"/>
</dbReference>
<dbReference type="Gene3D" id="3.40.50.720">
    <property type="entry name" value="NAD(P)-binding Rossmann-like Domain"/>
    <property type="match status" value="2"/>
</dbReference>
<evidence type="ECO:0000256" key="3">
    <source>
        <dbReference type="ARBA" id="ARBA00015407"/>
    </source>
</evidence>
<dbReference type="EMBL" id="CCKQ01013274">
    <property type="protein sequence ID" value="CDW84911.1"/>
    <property type="molecule type" value="Genomic_DNA"/>
</dbReference>
<evidence type="ECO:0000256" key="4">
    <source>
        <dbReference type="ARBA" id="ARBA00022786"/>
    </source>
</evidence>
<evidence type="ECO:0000259" key="6">
    <source>
        <dbReference type="Pfam" id="PF00899"/>
    </source>
</evidence>
<dbReference type="InterPro" id="IPR035985">
    <property type="entry name" value="Ubiquitin-activating_enz"/>
</dbReference>
<dbReference type="InterPro" id="IPR030667">
    <property type="entry name" value="APP-BP1"/>
</dbReference>
<dbReference type="PANTHER" id="PTHR10953">
    <property type="entry name" value="UBIQUITIN-ACTIVATING ENZYME E1"/>
    <property type="match status" value="1"/>
</dbReference>
<dbReference type="UniPathway" id="UPA00885"/>
<name>A0A078ASF4_STYLE</name>
<dbReference type="PIRSF" id="PIRSF039099">
    <property type="entry name" value="APP-BP1"/>
    <property type="match status" value="1"/>
</dbReference>
<evidence type="ECO:0000256" key="5">
    <source>
        <dbReference type="PIRNR" id="PIRNR039099"/>
    </source>
</evidence>
<dbReference type="SUPFAM" id="SSF69572">
    <property type="entry name" value="Activating enzymes of the ubiquitin-like proteins"/>
    <property type="match status" value="1"/>
</dbReference>
<gene>
    <name evidence="7" type="primary">Contig17482.g18593</name>
    <name evidence="7" type="ORF">STYLEM_13980</name>
</gene>
<evidence type="ECO:0000313" key="8">
    <source>
        <dbReference type="Proteomes" id="UP000039865"/>
    </source>
</evidence>
<keyword evidence="8" id="KW-1185">Reference proteome</keyword>
<dbReference type="InterPro" id="IPR000594">
    <property type="entry name" value="ThiF_NAD_FAD-bd"/>
</dbReference>
<reference evidence="7 8" key="1">
    <citation type="submission" date="2014-06" db="EMBL/GenBank/DDBJ databases">
        <authorList>
            <person name="Swart Estienne"/>
        </authorList>
    </citation>
    <scope>NUCLEOTIDE SEQUENCE [LARGE SCALE GENOMIC DNA]</scope>
    <source>
        <strain evidence="7 8">130c</strain>
    </source>
</reference>
<dbReference type="Proteomes" id="UP000039865">
    <property type="component" value="Unassembled WGS sequence"/>
</dbReference>
<feature type="domain" description="THIF-type NAD/FAD binding fold" evidence="6">
    <location>
        <begin position="7"/>
        <end position="122"/>
    </location>
</feature>
<dbReference type="GO" id="GO:0045116">
    <property type="term" value="P:protein neddylation"/>
    <property type="evidence" value="ECO:0007669"/>
    <property type="project" value="UniProtKB-UniRule"/>
</dbReference>
<comment type="similarity">
    <text evidence="2 5">Belongs to the ubiquitin-activating E1 family. ULA1 subfamily.</text>
</comment>
<protein>
    <recommendedName>
        <fullName evidence="3 5">NEDD8-activating enzyme E1 regulatory subunit</fullName>
    </recommendedName>
</protein>
<dbReference type="InterPro" id="IPR045886">
    <property type="entry name" value="ThiF/MoeB/HesA"/>
</dbReference>
<proteinExistence type="inferred from homology"/>
<evidence type="ECO:0000313" key="7">
    <source>
        <dbReference type="EMBL" id="CDW84911.1"/>
    </source>
</evidence>
<organism evidence="7 8">
    <name type="scientific">Stylonychia lemnae</name>
    <name type="common">Ciliate</name>
    <dbReference type="NCBI Taxonomy" id="5949"/>
    <lineage>
        <taxon>Eukaryota</taxon>
        <taxon>Sar</taxon>
        <taxon>Alveolata</taxon>
        <taxon>Ciliophora</taxon>
        <taxon>Intramacronucleata</taxon>
        <taxon>Spirotrichea</taxon>
        <taxon>Stichotrichia</taxon>
        <taxon>Sporadotrichida</taxon>
        <taxon>Oxytrichidae</taxon>
        <taxon>Stylonychinae</taxon>
        <taxon>Stylonychia</taxon>
    </lineage>
</organism>
<evidence type="ECO:0000256" key="1">
    <source>
        <dbReference type="ARBA" id="ARBA00005032"/>
    </source>
</evidence>
<accession>A0A078ASF4</accession>
<keyword evidence="4 5" id="KW-0833">Ubl conjugation pathway</keyword>
<comment type="pathway">
    <text evidence="1 5">Protein modification; protein neddylation.</text>
</comment>
<dbReference type="GO" id="GO:0019781">
    <property type="term" value="F:NEDD8 activating enzyme activity"/>
    <property type="evidence" value="ECO:0007669"/>
    <property type="project" value="UniProtKB-UniRule"/>
</dbReference>
<evidence type="ECO:0000256" key="2">
    <source>
        <dbReference type="ARBA" id="ARBA00006868"/>
    </source>
</evidence>
<dbReference type="InParanoid" id="A0A078ASF4"/>
<dbReference type="Pfam" id="PF00899">
    <property type="entry name" value="ThiF"/>
    <property type="match status" value="1"/>
</dbReference>
<dbReference type="FunFam" id="3.40.50.720:FF:000475">
    <property type="entry name" value="NEDD8-activating enzyme E1 regulatory subunit"/>
    <property type="match status" value="1"/>
</dbReference>